<evidence type="ECO:0000256" key="11">
    <source>
        <dbReference type="ARBA" id="ARBA00022825"/>
    </source>
</evidence>
<keyword evidence="10 15" id="KW-0378">Hydrolase</keyword>
<evidence type="ECO:0000259" key="14">
    <source>
        <dbReference type="PROSITE" id="PS50106"/>
    </source>
</evidence>
<proteinExistence type="inferred from homology"/>
<dbReference type="PRINTS" id="PR00834">
    <property type="entry name" value="PROTEASES2C"/>
</dbReference>
<comment type="subcellular location">
    <subcellularLocation>
        <location evidence="2">Periplasm</location>
    </subcellularLocation>
</comment>
<evidence type="ECO:0000256" key="12">
    <source>
        <dbReference type="ARBA" id="ARBA00023016"/>
    </source>
</evidence>
<evidence type="ECO:0000256" key="4">
    <source>
        <dbReference type="ARBA" id="ARBA00013035"/>
    </source>
</evidence>
<dbReference type="InterPro" id="IPR009003">
    <property type="entry name" value="Peptidase_S1_PA"/>
</dbReference>
<dbReference type="EC" id="3.4.21.107" evidence="4"/>
<dbReference type="SUPFAM" id="SSF50156">
    <property type="entry name" value="PDZ domain-like"/>
    <property type="match status" value="2"/>
</dbReference>
<evidence type="ECO:0000256" key="3">
    <source>
        <dbReference type="ARBA" id="ARBA00010541"/>
    </source>
</evidence>
<dbReference type="GO" id="GO:0016787">
    <property type="term" value="F:hydrolase activity"/>
    <property type="evidence" value="ECO:0007669"/>
    <property type="project" value="UniProtKB-KW"/>
</dbReference>
<dbReference type="Gene3D" id="2.40.10.120">
    <property type="match status" value="1"/>
</dbReference>
<evidence type="ECO:0000256" key="9">
    <source>
        <dbReference type="ARBA" id="ARBA00022764"/>
    </source>
</evidence>
<evidence type="ECO:0000256" key="5">
    <source>
        <dbReference type="ARBA" id="ARBA00013958"/>
    </source>
</evidence>
<sequence>MSLSRWTSPRFSLRCFSPRLSAAPQVLILVLGLWISTPVLARDLPDFVPLVAKQAPVVVNITATQSRPPSSPLQSLGDDAQLPDWLRRFAPKRDQAGPEEQDQATGSGFIISADGYILTNTHVVEGADEILVRLSDRRELAARVVGRDKRSDIALLKVEASGLPVARFGNMADLHVGDWVLAIGSPFGFESTVTAGIVSAKGRALPDETLVPFIQTDVAINPGNSGGPLFNLKGEVVGINSQIYSRSGGFMGISFSIPIDVAMDVQQQLRQYGRVRRGRIGVAIQDVTRDLADSFGLSKPSGALISAIDGDGPAAQIGLKLGDIILAFGGKPVADSVELPRIVGVVRPGTRVSMQVFRNGAVRDIPVVVGEFPSDEPDPVPVASAPPLPPRNANRLGLVTQDLSSQQKRELKLSAGASIRQSFGVAARAELRAGDVVTALVARGKTEEIRSAEHFNSLVNALEAGSAVTLRVQRGDVINFVGMRLTQAPATAAKR</sequence>
<dbReference type="RefSeq" id="WP_345919931.1">
    <property type="nucleotide sequence ID" value="NZ_JBDIVE010000005.1"/>
</dbReference>
<reference evidence="15 16" key="1">
    <citation type="journal article" date="2018" name="Int. J. Syst. Evol. Microbiol.">
        <title>Uliginosibacterium sediminicola sp. nov., isolated from freshwater sediment.</title>
        <authorList>
            <person name="Hwang W.M."/>
            <person name="Kim S.M."/>
            <person name="Kang K."/>
            <person name="Ahn T.Y."/>
        </authorList>
    </citation>
    <scope>NUCLEOTIDE SEQUENCE [LARGE SCALE GENOMIC DNA]</scope>
    <source>
        <strain evidence="15 16">M1-21</strain>
    </source>
</reference>
<evidence type="ECO:0000256" key="8">
    <source>
        <dbReference type="ARBA" id="ARBA00022737"/>
    </source>
</evidence>
<comment type="caution">
    <text evidence="15">The sequence shown here is derived from an EMBL/GenBank/DDBJ whole genome shotgun (WGS) entry which is preliminary data.</text>
</comment>
<keyword evidence="11" id="KW-0720">Serine protease</keyword>
<dbReference type="InterPro" id="IPR001940">
    <property type="entry name" value="Peptidase_S1C"/>
</dbReference>
<dbReference type="Gene3D" id="2.30.42.10">
    <property type="match status" value="2"/>
</dbReference>
<keyword evidence="12" id="KW-0346">Stress response</keyword>
<evidence type="ECO:0000313" key="15">
    <source>
        <dbReference type="EMBL" id="MEN3069164.1"/>
    </source>
</evidence>
<keyword evidence="16" id="KW-1185">Reference proteome</keyword>
<dbReference type="NCBIfam" id="TIGR02037">
    <property type="entry name" value="degP_htrA_DO"/>
    <property type="match status" value="1"/>
</dbReference>
<keyword evidence="7" id="KW-0732">Signal</keyword>
<gene>
    <name evidence="15" type="ORF">ABDB84_11805</name>
</gene>
<organism evidence="15 16">
    <name type="scientific">Uliginosibacterium sediminicola</name>
    <dbReference type="NCBI Taxonomy" id="2024550"/>
    <lineage>
        <taxon>Bacteria</taxon>
        <taxon>Pseudomonadati</taxon>
        <taxon>Pseudomonadota</taxon>
        <taxon>Betaproteobacteria</taxon>
        <taxon>Rhodocyclales</taxon>
        <taxon>Zoogloeaceae</taxon>
        <taxon>Uliginosibacterium</taxon>
    </lineage>
</organism>
<evidence type="ECO:0000256" key="10">
    <source>
        <dbReference type="ARBA" id="ARBA00022801"/>
    </source>
</evidence>
<comment type="catalytic activity">
    <reaction evidence="1">
        <text>Acts on substrates that are at least partially unfolded. The cleavage site P1 residue is normally between a pair of hydrophobic residues, such as Val-|-Val.</text>
        <dbReference type="EC" id="3.4.21.107"/>
    </reaction>
</comment>
<dbReference type="Pfam" id="PF13180">
    <property type="entry name" value="PDZ_2"/>
    <property type="match status" value="1"/>
</dbReference>
<keyword evidence="9" id="KW-0574">Periplasm</keyword>
<dbReference type="EMBL" id="JBDIVE010000005">
    <property type="protein sequence ID" value="MEN3069164.1"/>
    <property type="molecule type" value="Genomic_DNA"/>
</dbReference>
<dbReference type="PANTHER" id="PTHR22939:SF130">
    <property type="entry name" value="PERIPLASMIC SERINE ENDOPROTEASE DEGP-LIKE-RELATED"/>
    <property type="match status" value="1"/>
</dbReference>
<dbReference type="Pfam" id="PF13365">
    <property type="entry name" value="Trypsin_2"/>
    <property type="match status" value="1"/>
</dbReference>
<dbReference type="InterPro" id="IPR001478">
    <property type="entry name" value="PDZ"/>
</dbReference>
<feature type="domain" description="PDZ" evidence="14">
    <location>
        <begin position="269"/>
        <end position="360"/>
    </location>
</feature>
<keyword evidence="8" id="KW-0677">Repeat</keyword>
<comment type="similarity">
    <text evidence="3">Belongs to the peptidase S1C family.</text>
</comment>
<dbReference type="InterPro" id="IPR011782">
    <property type="entry name" value="Pept_S1C_Do"/>
</dbReference>
<dbReference type="InterPro" id="IPR036034">
    <property type="entry name" value="PDZ_sf"/>
</dbReference>
<keyword evidence="6" id="KW-0645">Protease</keyword>
<dbReference type="SMART" id="SM00228">
    <property type="entry name" value="PDZ"/>
    <property type="match status" value="2"/>
</dbReference>
<name>A0ABU9Z016_9RHOO</name>
<evidence type="ECO:0000256" key="2">
    <source>
        <dbReference type="ARBA" id="ARBA00004418"/>
    </source>
</evidence>
<dbReference type="Proteomes" id="UP001410394">
    <property type="component" value="Unassembled WGS sequence"/>
</dbReference>
<dbReference type="SUPFAM" id="SSF50494">
    <property type="entry name" value="Trypsin-like serine proteases"/>
    <property type="match status" value="1"/>
</dbReference>
<evidence type="ECO:0000313" key="16">
    <source>
        <dbReference type="Proteomes" id="UP001410394"/>
    </source>
</evidence>
<evidence type="ECO:0000256" key="13">
    <source>
        <dbReference type="ARBA" id="ARBA00032850"/>
    </source>
</evidence>
<evidence type="ECO:0000256" key="6">
    <source>
        <dbReference type="ARBA" id="ARBA00022670"/>
    </source>
</evidence>
<evidence type="ECO:0000256" key="7">
    <source>
        <dbReference type="ARBA" id="ARBA00022729"/>
    </source>
</evidence>
<accession>A0ABU9Z016</accession>
<protein>
    <recommendedName>
        <fullName evidence="5">Probable periplasmic serine endoprotease DegP-like</fullName>
        <ecNumber evidence="4">3.4.21.107</ecNumber>
    </recommendedName>
    <alternativeName>
        <fullName evidence="13">Protease Do</fullName>
    </alternativeName>
</protein>
<evidence type="ECO:0000256" key="1">
    <source>
        <dbReference type="ARBA" id="ARBA00001772"/>
    </source>
</evidence>
<dbReference type="PROSITE" id="PS50106">
    <property type="entry name" value="PDZ"/>
    <property type="match status" value="1"/>
</dbReference>
<dbReference type="CDD" id="cd10839">
    <property type="entry name" value="cpPDZ1_DegP-like"/>
    <property type="match status" value="1"/>
</dbReference>
<dbReference type="PANTHER" id="PTHR22939">
    <property type="entry name" value="SERINE PROTEASE FAMILY S1C HTRA-RELATED"/>
    <property type="match status" value="1"/>
</dbReference>